<evidence type="ECO:0008006" key="4">
    <source>
        <dbReference type="Google" id="ProtNLM"/>
    </source>
</evidence>
<name>A0A1X9N370_9GAMM</name>
<reference evidence="2 3" key="1">
    <citation type="submission" date="2016-11" db="EMBL/GenBank/DDBJ databases">
        <title>Trade-off between light-utilization and light-protection in marine flavobacteria.</title>
        <authorList>
            <person name="Kumagai Y."/>
        </authorList>
    </citation>
    <scope>NUCLEOTIDE SEQUENCE [LARGE SCALE GENOMIC DNA]</scope>
    <source>
        <strain evidence="2 3">NBRC 107125</strain>
    </source>
</reference>
<keyword evidence="1" id="KW-0732">Signal</keyword>
<keyword evidence="3" id="KW-1185">Reference proteome</keyword>
<protein>
    <recommendedName>
        <fullName evidence="4">Lipoprotein</fullName>
    </recommendedName>
</protein>
<evidence type="ECO:0000313" key="2">
    <source>
        <dbReference type="EMBL" id="ARN72660.1"/>
    </source>
</evidence>
<dbReference type="STRING" id="716816.BST96_00135"/>
<dbReference type="RefSeq" id="WP_085756746.1">
    <property type="nucleotide sequence ID" value="NZ_CP019343.1"/>
</dbReference>
<dbReference type="EMBL" id="CP019343">
    <property type="protein sequence ID" value="ARN72660.1"/>
    <property type="molecule type" value="Genomic_DNA"/>
</dbReference>
<sequence length="166" mass="19151">MKHLIQFLIASLVFVFSSGCSASSEKDDFTYQGSKNDLHRLFELDERFLSDGLITLRFNRQGITLKDINQKQCLISVYMRYLVDDVGYALSSKSYFNDQDGFTFEIIDKKLRYSGSIYLSFNIEKGGCVLDDEYSYSKSYFFKKGILLKKTIRTDADKRSIRISGP</sequence>
<dbReference type="Proteomes" id="UP000193450">
    <property type="component" value="Chromosome"/>
</dbReference>
<accession>A0A1X9N370</accession>
<proteinExistence type="predicted"/>
<dbReference type="AlphaFoldDB" id="A0A1X9N370"/>
<evidence type="ECO:0000256" key="1">
    <source>
        <dbReference type="SAM" id="SignalP"/>
    </source>
</evidence>
<organism evidence="2 3">
    <name type="scientific">Oceanicoccus sagamiensis</name>
    <dbReference type="NCBI Taxonomy" id="716816"/>
    <lineage>
        <taxon>Bacteria</taxon>
        <taxon>Pseudomonadati</taxon>
        <taxon>Pseudomonadota</taxon>
        <taxon>Gammaproteobacteria</taxon>
        <taxon>Cellvibrionales</taxon>
        <taxon>Spongiibacteraceae</taxon>
        <taxon>Oceanicoccus</taxon>
    </lineage>
</organism>
<dbReference type="PROSITE" id="PS51257">
    <property type="entry name" value="PROKAR_LIPOPROTEIN"/>
    <property type="match status" value="1"/>
</dbReference>
<dbReference type="KEGG" id="osg:BST96_00135"/>
<gene>
    <name evidence="2" type="ORF">BST96_00135</name>
</gene>
<feature type="signal peptide" evidence="1">
    <location>
        <begin position="1"/>
        <end position="22"/>
    </location>
</feature>
<evidence type="ECO:0000313" key="3">
    <source>
        <dbReference type="Proteomes" id="UP000193450"/>
    </source>
</evidence>
<feature type="chain" id="PRO_5010994086" description="Lipoprotein" evidence="1">
    <location>
        <begin position="23"/>
        <end position="166"/>
    </location>
</feature>